<proteinExistence type="predicted"/>
<protein>
    <submittedName>
        <fullName evidence="6">Helix-turn-helix domain-containing protein</fullName>
    </submittedName>
</protein>
<keyword evidence="7" id="KW-1185">Reference proteome</keyword>
<sequence>MDKLGITSGAQSLRRALQLLRLLGKHQELGLTLMQTIEQSGLERSTVHRLLSCLVEEGFAEREEIGKAYRLGIEAVQLGTAGMRHMPLLDRYRSLLKKLARISGDTVFFVVRQGDYCLCLHREEGHFPVRVFTTDVGEKRLLGIGAGGLALMATLDDEEIAAILQRHALEYEKAGFDRLRMMQAVHATRQQNFASICSTITEGVSGVGCALKVSTSHWASISFGAITPRLPQARQQELGELLAHELLQL</sequence>
<dbReference type="Pfam" id="PF09339">
    <property type="entry name" value="HTH_IclR"/>
    <property type="match status" value="1"/>
</dbReference>
<dbReference type="PANTHER" id="PTHR30136:SF39">
    <property type="entry name" value="TRANSCRIPTIONAL REGULATORY PROTEIN"/>
    <property type="match status" value="1"/>
</dbReference>
<evidence type="ECO:0000256" key="2">
    <source>
        <dbReference type="ARBA" id="ARBA00023125"/>
    </source>
</evidence>
<dbReference type="InterPro" id="IPR029016">
    <property type="entry name" value="GAF-like_dom_sf"/>
</dbReference>
<dbReference type="InterPro" id="IPR014757">
    <property type="entry name" value="Tscrpt_reg_IclR_C"/>
</dbReference>
<dbReference type="PROSITE" id="PS51077">
    <property type="entry name" value="HTH_ICLR"/>
    <property type="match status" value="1"/>
</dbReference>
<gene>
    <name evidence="6" type="ORF">N0K08_10425</name>
</gene>
<feature type="domain" description="IclR-ED" evidence="5">
    <location>
        <begin position="74"/>
        <end position="249"/>
    </location>
</feature>
<dbReference type="RefSeq" id="WP_261500219.1">
    <property type="nucleotide sequence ID" value="NZ_JAODYH010000004.1"/>
</dbReference>
<dbReference type="InterPro" id="IPR036388">
    <property type="entry name" value="WH-like_DNA-bd_sf"/>
</dbReference>
<organism evidence="6 7">
    <name type="scientific">Acidovorax bellezanensis</name>
    <dbReference type="NCBI Taxonomy" id="2976702"/>
    <lineage>
        <taxon>Bacteria</taxon>
        <taxon>Pseudomonadati</taxon>
        <taxon>Pseudomonadota</taxon>
        <taxon>Betaproteobacteria</taxon>
        <taxon>Burkholderiales</taxon>
        <taxon>Comamonadaceae</taxon>
        <taxon>Acidovorax</taxon>
    </lineage>
</organism>
<dbReference type="Proteomes" id="UP001525968">
    <property type="component" value="Unassembled WGS sequence"/>
</dbReference>
<evidence type="ECO:0000259" key="5">
    <source>
        <dbReference type="PROSITE" id="PS51078"/>
    </source>
</evidence>
<keyword evidence="3" id="KW-0804">Transcription</keyword>
<dbReference type="Gene3D" id="3.30.450.40">
    <property type="match status" value="1"/>
</dbReference>
<dbReference type="InterPro" id="IPR005471">
    <property type="entry name" value="Tscrpt_reg_IclR_N"/>
</dbReference>
<accession>A0ABT2PKN9</accession>
<dbReference type="InterPro" id="IPR036390">
    <property type="entry name" value="WH_DNA-bd_sf"/>
</dbReference>
<dbReference type="Gene3D" id="1.10.10.10">
    <property type="entry name" value="Winged helix-like DNA-binding domain superfamily/Winged helix DNA-binding domain"/>
    <property type="match status" value="1"/>
</dbReference>
<evidence type="ECO:0000259" key="4">
    <source>
        <dbReference type="PROSITE" id="PS51077"/>
    </source>
</evidence>
<comment type="caution">
    <text evidence="6">The sequence shown here is derived from an EMBL/GenBank/DDBJ whole genome shotgun (WGS) entry which is preliminary data.</text>
</comment>
<evidence type="ECO:0000313" key="6">
    <source>
        <dbReference type="EMBL" id="MCT9811049.1"/>
    </source>
</evidence>
<dbReference type="Pfam" id="PF01614">
    <property type="entry name" value="IclR_C"/>
    <property type="match status" value="1"/>
</dbReference>
<dbReference type="SMART" id="SM00346">
    <property type="entry name" value="HTH_ICLR"/>
    <property type="match status" value="1"/>
</dbReference>
<reference evidence="6 7" key="1">
    <citation type="submission" date="2022-09" db="EMBL/GenBank/DDBJ databases">
        <title>Draft genome of isolate Be4.</title>
        <authorList>
            <person name="Sanchez-Castro I."/>
            <person name="Martinez-Rodriguez P."/>
            <person name="Descostes M."/>
            <person name="Merroun M."/>
        </authorList>
    </citation>
    <scope>NUCLEOTIDE SEQUENCE [LARGE SCALE GENOMIC DNA]</scope>
    <source>
        <strain evidence="6 7">Be4</strain>
    </source>
</reference>
<keyword evidence="2" id="KW-0238">DNA-binding</keyword>
<dbReference type="PANTHER" id="PTHR30136">
    <property type="entry name" value="HELIX-TURN-HELIX TRANSCRIPTIONAL REGULATOR, ICLR FAMILY"/>
    <property type="match status" value="1"/>
</dbReference>
<dbReference type="EMBL" id="JAODYH010000004">
    <property type="protein sequence ID" value="MCT9811049.1"/>
    <property type="molecule type" value="Genomic_DNA"/>
</dbReference>
<evidence type="ECO:0000256" key="3">
    <source>
        <dbReference type="ARBA" id="ARBA00023163"/>
    </source>
</evidence>
<dbReference type="PROSITE" id="PS51078">
    <property type="entry name" value="ICLR_ED"/>
    <property type="match status" value="1"/>
</dbReference>
<dbReference type="InterPro" id="IPR050707">
    <property type="entry name" value="HTH_MetabolicPath_Reg"/>
</dbReference>
<dbReference type="SUPFAM" id="SSF46785">
    <property type="entry name" value="Winged helix' DNA-binding domain"/>
    <property type="match status" value="1"/>
</dbReference>
<dbReference type="SUPFAM" id="SSF55781">
    <property type="entry name" value="GAF domain-like"/>
    <property type="match status" value="1"/>
</dbReference>
<feature type="domain" description="HTH iclR-type" evidence="4">
    <location>
        <begin position="10"/>
        <end position="73"/>
    </location>
</feature>
<evidence type="ECO:0000313" key="7">
    <source>
        <dbReference type="Proteomes" id="UP001525968"/>
    </source>
</evidence>
<evidence type="ECO:0000256" key="1">
    <source>
        <dbReference type="ARBA" id="ARBA00023015"/>
    </source>
</evidence>
<name>A0ABT2PKN9_9BURK</name>
<keyword evidence="1" id="KW-0805">Transcription regulation</keyword>